<evidence type="ECO:0000313" key="2">
    <source>
        <dbReference type="EMBL" id="KAL0404081.1"/>
    </source>
</evidence>
<reference evidence="2" key="1">
    <citation type="submission" date="2020-06" db="EMBL/GenBank/DDBJ databases">
        <authorList>
            <person name="Li T."/>
            <person name="Hu X."/>
            <person name="Zhang T."/>
            <person name="Song X."/>
            <person name="Zhang H."/>
            <person name="Dai N."/>
            <person name="Sheng W."/>
            <person name="Hou X."/>
            <person name="Wei L."/>
        </authorList>
    </citation>
    <scope>NUCLEOTIDE SEQUENCE</scope>
    <source>
        <strain evidence="2">G02</strain>
        <tissue evidence="2">Leaf</tissue>
    </source>
</reference>
<organism evidence="2">
    <name type="scientific">Sesamum radiatum</name>
    <name type="common">Black benniseed</name>
    <dbReference type="NCBI Taxonomy" id="300843"/>
    <lineage>
        <taxon>Eukaryota</taxon>
        <taxon>Viridiplantae</taxon>
        <taxon>Streptophyta</taxon>
        <taxon>Embryophyta</taxon>
        <taxon>Tracheophyta</taxon>
        <taxon>Spermatophyta</taxon>
        <taxon>Magnoliopsida</taxon>
        <taxon>eudicotyledons</taxon>
        <taxon>Gunneridae</taxon>
        <taxon>Pentapetalae</taxon>
        <taxon>asterids</taxon>
        <taxon>lamiids</taxon>
        <taxon>Lamiales</taxon>
        <taxon>Pedaliaceae</taxon>
        <taxon>Sesamum</taxon>
    </lineage>
</organism>
<keyword evidence="1" id="KW-0812">Transmembrane</keyword>
<protein>
    <submittedName>
        <fullName evidence="2">Uncharacterized protein</fullName>
    </submittedName>
</protein>
<dbReference type="AlphaFoldDB" id="A0AAW2TK84"/>
<sequence>MKCTLINLPCHSPLALLESPARILALVSSGVQSHPIFAKPSKLNSTSLMKFSRLSSRVVAAIFNAATYSSINFSVFLKSIISMLSITPYGCRGWSIVLAHGACSGILFRSLLGFSLNLVPINVGIALVWKSELSLIR</sequence>
<name>A0AAW2TK84_SESRA</name>
<gene>
    <name evidence="2" type="ORF">Sradi_2048900</name>
</gene>
<reference evidence="2" key="2">
    <citation type="journal article" date="2024" name="Plant">
        <title>Genomic evolution and insights into agronomic trait innovations of Sesamum species.</title>
        <authorList>
            <person name="Miao H."/>
            <person name="Wang L."/>
            <person name="Qu L."/>
            <person name="Liu H."/>
            <person name="Sun Y."/>
            <person name="Le M."/>
            <person name="Wang Q."/>
            <person name="Wei S."/>
            <person name="Zheng Y."/>
            <person name="Lin W."/>
            <person name="Duan Y."/>
            <person name="Cao H."/>
            <person name="Xiong S."/>
            <person name="Wang X."/>
            <person name="Wei L."/>
            <person name="Li C."/>
            <person name="Ma Q."/>
            <person name="Ju M."/>
            <person name="Zhao R."/>
            <person name="Li G."/>
            <person name="Mu C."/>
            <person name="Tian Q."/>
            <person name="Mei H."/>
            <person name="Zhang T."/>
            <person name="Gao T."/>
            <person name="Zhang H."/>
        </authorList>
    </citation>
    <scope>NUCLEOTIDE SEQUENCE</scope>
    <source>
        <strain evidence="2">G02</strain>
    </source>
</reference>
<evidence type="ECO:0000256" key="1">
    <source>
        <dbReference type="SAM" id="Phobius"/>
    </source>
</evidence>
<feature type="transmembrane region" description="Helical" evidence="1">
    <location>
        <begin position="58"/>
        <end position="86"/>
    </location>
</feature>
<proteinExistence type="predicted"/>
<comment type="caution">
    <text evidence="2">The sequence shown here is derived from an EMBL/GenBank/DDBJ whole genome shotgun (WGS) entry which is preliminary data.</text>
</comment>
<keyword evidence="1" id="KW-1133">Transmembrane helix</keyword>
<dbReference type="EMBL" id="JACGWJ010000008">
    <property type="protein sequence ID" value="KAL0404081.1"/>
    <property type="molecule type" value="Genomic_DNA"/>
</dbReference>
<accession>A0AAW2TK84</accession>
<keyword evidence="1" id="KW-0472">Membrane</keyword>
<feature type="transmembrane region" description="Helical" evidence="1">
    <location>
        <begin position="106"/>
        <end position="129"/>
    </location>
</feature>